<dbReference type="Proteomes" id="UP000184038">
    <property type="component" value="Unassembled WGS sequence"/>
</dbReference>
<keyword evidence="2" id="KW-1185">Reference proteome</keyword>
<gene>
    <name evidence="1" type="ORF">SAMN02746066_04465</name>
</gene>
<organism evidence="1 2">
    <name type="scientific">Anaerosporobacter mobilis DSM 15930</name>
    <dbReference type="NCBI Taxonomy" id="1120996"/>
    <lineage>
        <taxon>Bacteria</taxon>
        <taxon>Bacillati</taxon>
        <taxon>Bacillota</taxon>
        <taxon>Clostridia</taxon>
        <taxon>Lachnospirales</taxon>
        <taxon>Lachnospiraceae</taxon>
        <taxon>Anaerosporobacter</taxon>
    </lineage>
</organism>
<evidence type="ECO:0000313" key="2">
    <source>
        <dbReference type="Proteomes" id="UP000184038"/>
    </source>
</evidence>
<evidence type="ECO:0000313" key="1">
    <source>
        <dbReference type="EMBL" id="SHN02646.1"/>
    </source>
</evidence>
<sequence>MNDGKTHGINMNSMSMFGIPFIRNPRKSAKLFPPLFDAVHSIVAWKMAQRYVDAIMRGDTVAVGGLTINSLEAKSINKSGKNTVVINKENYRESLIPNGSAVTVYDKAGERLWNSSVWSNKNNLLIPYILDTIFGN</sequence>
<reference evidence="1 2" key="1">
    <citation type="submission" date="2016-11" db="EMBL/GenBank/DDBJ databases">
        <authorList>
            <person name="Jaros S."/>
            <person name="Januszkiewicz K."/>
            <person name="Wedrychowicz H."/>
        </authorList>
    </citation>
    <scope>NUCLEOTIDE SEQUENCE [LARGE SCALE GENOMIC DNA]</scope>
    <source>
        <strain evidence="1 2">DSM 15930</strain>
    </source>
</reference>
<dbReference type="RefSeq" id="WP_073291600.1">
    <property type="nucleotide sequence ID" value="NZ_FRCP01000028.1"/>
</dbReference>
<dbReference type="EMBL" id="FRCP01000028">
    <property type="protein sequence ID" value="SHN02646.1"/>
    <property type="molecule type" value="Genomic_DNA"/>
</dbReference>
<name>A0A1M7NFZ6_9FIRM</name>
<proteinExistence type="predicted"/>
<dbReference type="AlphaFoldDB" id="A0A1M7NFZ6"/>
<dbReference type="STRING" id="1120996.SAMN02746066_04465"/>
<protein>
    <submittedName>
        <fullName evidence="1">Uncharacterized protein</fullName>
    </submittedName>
</protein>
<accession>A0A1M7NFZ6</accession>